<name>W1VCZ4_9ACTO</name>
<dbReference type="GO" id="GO:0000155">
    <property type="term" value="F:phosphorelay sensor kinase activity"/>
    <property type="evidence" value="ECO:0007669"/>
    <property type="project" value="InterPro"/>
</dbReference>
<dbReference type="PANTHER" id="PTHR34220">
    <property type="entry name" value="SENSOR HISTIDINE KINASE YPDA"/>
    <property type="match status" value="1"/>
</dbReference>
<gene>
    <name evidence="12" type="ORF">Q605_AUC00776G0002</name>
</gene>
<accession>W1VCZ4</accession>
<dbReference type="EMBL" id="AZLV01000776">
    <property type="protein sequence ID" value="ETJ03908.1"/>
    <property type="molecule type" value="Genomic_DNA"/>
</dbReference>
<dbReference type="SUPFAM" id="SSF158472">
    <property type="entry name" value="HAMP domain-like"/>
    <property type="match status" value="1"/>
</dbReference>
<dbReference type="EC" id="2.7.13.3" evidence="3"/>
<evidence type="ECO:0000259" key="11">
    <source>
        <dbReference type="PROSITE" id="PS50885"/>
    </source>
</evidence>
<keyword evidence="7 12" id="KW-0418">Kinase</keyword>
<dbReference type="Gene3D" id="3.30.450.20">
    <property type="entry name" value="PAS domain"/>
    <property type="match status" value="1"/>
</dbReference>
<evidence type="ECO:0000313" key="12">
    <source>
        <dbReference type="EMBL" id="ETJ03908.1"/>
    </source>
</evidence>
<dbReference type="PROSITE" id="PS50885">
    <property type="entry name" value="HAMP"/>
    <property type="match status" value="1"/>
</dbReference>
<evidence type="ECO:0000256" key="4">
    <source>
        <dbReference type="ARBA" id="ARBA00022553"/>
    </source>
</evidence>
<feature type="transmembrane region" description="Helical" evidence="9">
    <location>
        <begin position="12"/>
        <end position="35"/>
    </location>
</feature>
<protein>
    <recommendedName>
        <fullName evidence="3">histidine kinase</fullName>
        <ecNumber evidence="3">2.7.13.3</ecNumber>
    </recommendedName>
</protein>
<dbReference type="SMART" id="SM00387">
    <property type="entry name" value="HATPase_c"/>
    <property type="match status" value="1"/>
</dbReference>
<dbReference type="InterPro" id="IPR005467">
    <property type="entry name" value="His_kinase_dom"/>
</dbReference>
<keyword evidence="8 9" id="KW-1133">Transmembrane helix</keyword>
<organism evidence="12 13">
    <name type="scientific">Actinomyces urogenitalis DORA_12</name>
    <dbReference type="NCBI Taxonomy" id="1403939"/>
    <lineage>
        <taxon>Bacteria</taxon>
        <taxon>Bacillati</taxon>
        <taxon>Actinomycetota</taxon>
        <taxon>Actinomycetes</taxon>
        <taxon>Actinomycetales</taxon>
        <taxon>Actinomycetaceae</taxon>
        <taxon>Actinomyces</taxon>
    </lineage>
</organism>
<keyword evidence="4" id="KW-0597">Phosphoprotein</keyword>
<evidence type="ECO:0000256" key="9">
    <source>
        <dbReference type="SAM" id="Phobius"/>
    </source>
</evidence>
<sequence>MRRFLQSIHGRMLLALTAVGLVPVLVLGMVCYAVAVNALDRRTAAYSHDILEQAAINLDGRADQIEATSFTIAMHDVVQDGLLTASTAGSESYDPIELEEHVSSQISAAILYEDAIVWASLIDVTAEHTFQVKKQVRNTDVSASMIAAAEEGDGGAIWAQDPQDPQTVLMLREVKSVKTLQTLGYLVLGIRQSVFARTLGNTQLMLGGSVVIVDSNGLVLSSPDTDSLRSRPDIATQALRGEPGDFSVVNVDGVRQYVAVGPELATGWRPVMTVPVSVYLRDVSVVRWTIMGTMATLLMVGVILAWVMSTRMARPIRVLARDLRRFGNGELSRRSRLVRSDEIGELATAFNGLADNVVALLKQTQEDERTKRDYEMRMLRMQINPHFLYNTLETINWMGQRHGADDVVEVSTSLGSLLRSTIDAPSLVFLKQELESLRHYARIQHYRFGDGVEMREEIDPDSLACRIPPFTLQPLVENALVHGIAPMGGQGLVMISARLDGAYLVLSVSDDGAGMSPERCGEILARSRQPDEQEHGSIGLANVIRRVRGFYPQAPQIRLTSEIGEGTTVTIWVPADSDSESTAHTTSQGESQ</sequence>
<dbReference type="Pfam" id="PF00672">
    <property type="entry name" value="HAMP"/>
    <property type="match status" value="1"/>
</dbReference>
<comment type="catalytic activity">
    <reaction evidence="1">
        <text>ATP + protein L-histidine = ADP + protein N-phospho-L-histidine.</text>
        <dbReference type="EC" id="2.7.13.3"/>
    </reaction>
</comment>
<dbReference type="PROSITE" id="PS50109">
    <property type="entry name" value="HIS_KIN"/>
    <property type="match status" value="1"/>
</dbReference>
<dbReference type="Gene3D" id="3.30.565.10">
    <property type="entry name" value="Histidine kinase-like ATPase, C-terminal domain"/>
    <property type="match status" value="1"/>
</dbReference>
<keyword evidence="5" id="KW-0808">Transferase</keyword>
<evidence type="ECO:0000256" key="6">
    <source>
        <dbReference type="ARBA" id="ARBA00022692"/>
    </source>
</evidence>
<dbReference type="GO" id="GO:0016020">
    <property type="term" value="C:membrane"/>
    <property type="evidence" value="ECO:0007669"/>
    <property type="project" value="UniProtKB-SubCell"/>
</dbReference>
<dbReference type="InterPro" id="IPR003660">
    <property type="entry name" value="HAMP_dom"/>
</dbReference>
<evidence type="ECO:0000256" key="3">
    <source>
        <dbReference type="ARBA" id="ARBA00012438"/>
    </source>
</evidence>
<dbReference type="AlphaFoldDB" id="W1VCZ4"/>
<dbReference type="InterPro" id="IPR036890">
    <property type="entry name" value="HATPase_C_sf"/>
</dbReference>
<feature type="domain" description="Histidine kinase" evidence="10">
    <location>
        <begin position="472"/>
        <end position="577"/>
    </location>
</feature>
<evidence type="ECO:0000256" key="5">
    <source>
        <dbReference type="ARBA" id="ARBA00022679"/>
    </source>
</evidence>
<dbReference type="CDD" id="cd06225">
    <property type="entry name" value="HAMP"/>
    <property type="match status" value="1"/>
</dbReference>
<dbReference type="InterPro" id="IPR050640">
    <property type="entry name" value="Bact_2-comp_sensor_kinase"/>
</dbReference>
<dbReference type="Gene3D" id="6.10.340.10">
    <property type="match status" value="1"/>
</dbReference>
<dbReference type="PATRIC" id="fig|1403939.3.peg.1035"/>
<comment type="caution">
    <text evidence="12">The sequence shown here is derived from an EMBL/GenBank/DDBJ whole genome shotgun (WGS) entry which is preliminary data.</text>
</comment>
<evidence type="ECO:0000259" key="10">
    <source>
        <dbReference type="PROSITE" id="PS50109"/>
    </source>
</evidence>
<evidence type="ECO:0000256" key="2">
    <source>
        <dbReference type="ARBA" id="ARBA00004370"/>
    </source>
</evidence>
<dbReference type="SUPFAM" id="SSF55874">
    <property type="entry name" value="ATPase domain of HSP90 chaperone/DNA topoisomerase II/histidine kinase"/>
    <property type="match status" value="1"/>
</dbReference>
<keyword evidence="9" id="KW-0472">Membrane</keyword>
<feature type="transmembrane region" description="Helical" evidence="9">
    <location>
        <begin position="285"/>
        <end position="307"/>
    </location>
</feature>
<dbReference type="Proteomes" id="UP000018852">
    <property type="component" value="Unassembled WGS sequence"/>
</dbReference>
<dbReference type="SMART" id="SM00304">
    <property type="entry name" value="HAMP"/>
    <property type="match status" value="1"/>
</dbReference>
<proteinExistence type="predicted"/>
<evidence type="ECO:0000256" key="8">
    <source>
        <dbReference type="ARBA" id="ARBA00022989"/>
    </source>
</evidence>
<evidence type="ECO:0000256" key="1">
    <source>
        <dbReference type="ARBA" id="ARBA00000085"/>
    </source>
</evidence>
<evidence type="ECO:0000313" key="13">
    <source>
        <dbReference type="Proteomes" id="UP000018852"/>
    </source>
</evidence>
<feature type="domain" description="HAMP" evidence="11">
    <location>
        <begin position="310"/>
        <end position="362"/>
    </location>
</feature>
<keyword evidence="6 9" id="KW-0812">Transmembrane</keyword>
<dbReference type="InterPro" id="IPR003594">
    <property type="entry name" value="HATPase_dom"/>
</dbReference>
<comment type="subcellular location">
    <subcellularLocation>
        <location evidence="2">Membrane</location>
    </subcellularLocation>
</comment>
<dbReference type="Pfam" id="PF06580">
    <property type="entry name" value="His_kinase"/>
    <property type="match status" value="1"/>
</dbReference>
<evidence type="ECO:0000256" key="7">
    <source>
        <dbReference type="ARBA" id="ARBA00022777"/>
    </source>
</evidence>
<dbReference type="InterPro" id="IPR010559">
    <property type="entry name" value="Sig_transdc_His_kin_internal"/>
</dbReference>
<dbReference type="Pfam" id="PF02518">
    <property type="entry name" value="HATPase_c"/>
    <property type="match status" value="1"/>
</dbReference>
<reference evidence="12 13" key="1">
    <citation type="submission" date="2013-12" db="EMBL/GenBank/DDBJ databases">
        <title>A Varibaculum cambriense genome reconstructed from a premature infant gut community with otherwise low bacterial novelty that shifts toward anaerobic metabolism during the third week of life.</title>
        <authorList>
            <person name="Brown C.T."/>
            <person name="Sharon I."/>
            <person name="Thomas B.C."/>
            <person name="Castelle C.J."/>
            <person name="Morowitz M.J."/>
            <person name="Banfield J.F."/>
        </authorList>
    </citation>
    <scope>NUCLEOTIDE SEQUENCE [LARGE SCALE GENOMIC DNA]</scope>
    <source>
        <strain evidence="13">DORA_12</strain>
    </source>
</reference>
<dbReference type="PANTHER" id="PTHR34220:SF7">
    <property type="entry name" value="SENSOR HISTIDINE KINASE YPDA"/>
    <property type="match status" value="1"/>
</dbReference>